<name>A0A8C5WID7_9ANUR</name>
<dbReference type="AlphaFoldDB" id="A0A8C5WID7"/>
<organism evidence="1 2">
    <name type="scientific">Leptobrachium leishanense</name>
    <name type="common">Leishan spiny toad</name>
    <dbReference type="NCBI Taxonomy" id="445787"/>
    <lineage>
        <taxon>Eukaryota</taxon>
        <taxon>Metazoa</taxon>
        <taxon>Chordata</taxon>
        <taxon>Craniata</taxon>
        <taxon>Vertebrata</taxon>
        <taxon>Euteleostomi</taxon>
        <taxon>Amphibia</taxon>
        <taxon>Batrachia</taxon>
        <taxon>Anura</taxon>
        <taxon>Pelobatoidea</taxon>
        <taxon>Megophryidae</taxon>
        <taxon>Leptobrachium</taxon>
    </lineage>
</organism>
<evidence type="ECO:0000313" key="1">
    <source>
        <dbReference type="Ensembl" id="ENSLLEP00000040273.1"/>
    </source>
</evidence>
<sequence length="98" mass="11140">MLLTTDFHTWEGILCDKETVNMKEAARLATPEHLKIRPVTPLDVYIKVGPSPSVPQTTQGLIGWRSTIPDLQLERYGRSRFLKGDFCKQMNWPPEGVS</sequence>
<gene>
    <name evidence="1" type="primary">CIMIP1</name>
</gene>
<proteinExistence type="predicted"/>
<dbReference type="InterPro" id="IPR020339">
    <property type="entry name" value="C20orf85-like"/>
</dbReference>
<dbReference type="Proteomes" id="UP000694569">
    <property type="component" value="Unplaced"/>
</dbReference>
<dbReference type="Pfam" id="PF14945">
    <property type="entry name" value="LLC1"/>
    <property type="match status" value="1"/>
</dbReference>
<accession>A0A8C5WID7</accession>
<keyword evidence="2" id="KW-1185">Reference proteome</keyword>
<protein>
    <submittedName>
        <fullName evidence="1">Ciliary microtubule inner protein 1</fullName>
    </submittedName>
</protein>
<dbReference type="OrthoDB" id="10031946at2759"/>
<evidence type="ECO:0000313" key="2">
    <source>
        <dbReference type="Proteomes" id="UP000694569"/>
    </source>
</evidence>
<reference evidence="1" key="2">
    <citation type="submission" date="2025-09" db="UniProtKB">
        <authorList>
            <consortium name="Ensembl"/>
        </authorList>
    </citation>
    <scope>IDENTIFICATION</scope>
</reference>
<dbReference type="Ensembl" id="ENSLLET00000041906.1">
    <property type="protein sequence ID" value="ENSLLEP00000040273.1"/>
    <property type="gene ID" value="ENSLLEG00000025622.1"/>
</dbReference>
<dbReference type="PANTHER" id="PTHR31909">
    <property type="entry name" value="CHROMOSOME 20 ORF85 FAMILY MEMBER"/>
    <property type="match status" value="1"/>
</dbReference>
<reference evidence="1" key="1">
    <citation type="submission" date="2025-08" db="UniProtKB">
        <authorList>
            <consortium name="Ensembl"/>
        </authorList>
    </citation>
    <scope>IDENTIFICATION</scope>
</reference>
<dbReference type="GeneTree" id="ENSGT00940000154459"/>
<dbReference type="PANTHER" id="PTHR31909:SF3">
    <property type="entry name" value="SIMILAR TO PROTEIN C20ORF85 HOMOLOG"/>
    <property type="match status" value="1"/>
</dbReference>